<dbReference type="Proteomes" id="UP000199496">
    <property type="component" value="Unassembled WGS sequence"/>
</dbReference>
<evidence type="ECO:0008006" key="3">
    <source>
        <dbReference type="Google" id="ProtNLM"/>
    </source>
</evidence>
<dbReference type="Gene3D" id="3.40.50.150">
    <property type="entry name" value="Vaccinia Virus protein VP39"/>
    <property type="match status" value="1"/>
</dbReference>
<reference evidence="1 2" key="1">
    <citation type="submission" date="2016-10" db="EMBL/GenBank/DDBJ databases">
        <authorList>
            <person name="de Groot N.N."/>
        </authorList>
    </citation>
    <scope>NUCLEOTIDE SEQUENCE [LARGE SCALE GENOMIC DNA]</scope>
    <source>
        <strain evidence="1 2">B7-7</strain>
    </source>
</reference>
<dbReference type="SUPFAM" id="SSF53335">
    <property type="entry name" value="S-adenosyl-L-methionine-dependent methyltransferases"/>
    <property type="match status" value="1"/>
</dbReference>
<dbReference type="OrthoDB" id="9792989at2"/>
<accession>A0A1H9G9F0</accession>
<dbReference type="STRING" id="867345.SAMN05421693_13412"/>
<dbReference type="InterPro" id="IPR010719">
    <property type="entry name" value="MnmM_MeTrfase"/>
</dbReference>
<dbReference type="EMBL" id="FOFO01000034">
    <property type="protein sequence ID" value="SEQ46747.1"/>
    <property type="molecule type" value="Genomic_DNA"/>
</dbReference>
<dbReference type="PANTHER" id="PTHR35276:SF1">
    <property type="entry name" value="TRNA (MNM(5)S(2)U34)-METHYLTRANSFERASE, CHLOROPLASTIC"/>
    <property type="match status" value="1"/>
</dbReference>
<dbReference type="AlphaFoldDB" id="A0A1H9G9F0"/>
<protein>
    <recommendedName>
        <fullName evidence="3">rRNA methylase</fullName>
    </recommendedName>
</protein>
<dbReference type="PANTHER" id="PTHR35276">
    <property type="entry name" value="S-ADENOSYL-L-METHIONINE-DEPENDENT METHYLTRANSFERASES SUPERFAMILY PROTEIN"/>
    <property type="match status" value="1"/>
</dbReference>
<proteinExistence type="predicted"/>
<organism evidence="1 2">
    <name type="scientific">Ectothiorhodospira magna</name>
    <dbReference type="NCBI Taxonomy" id="867345"/>
    <lineage>
        <taxon>Bacteria</taxon>
        <taxon>Pseudomonadati</taxon>
        <taxon>Pseudomonadota</taxon>
        <taxon>Gammaproteobacteria</taxon>
        <taxon>Chromatiales</taxon>
        <taxon>Ectothiorhodospiraceae</taxon>
        <taxon>Ectothiorhodospira</taxon>
    </lineage>
</organism>
<name>A0A1H9G9F0_9GAMM</name>
<dbReference type="CDD" id="cd02440">
    <property type="entry name" value="AdoMet_MTases"/>
    <property type="match status" value="1"/>
</dbReference>
<sequence>MNPHPRPLTRIAHEQLAERLCPGDRVVDATAGNGHDTLFLARTVGEQGHVWAFDIQSEALTATRERLAGEGVAKRVTLVHDGHQHLRNHLPDTAEGKIKAVMFNLGYLPGGDHALVTRPDTTLRALDAAMTLLAPDGIISLMIYRGHPGGWEEFEAIESWLARSRPETCLASHGVGDHKTPVLLLLGAGCGSTPFHKE</sequence>
<dbReference type="RefSeq" id="WP_090209294.1">
    <property type="nucleotide sequence ID" value="NZ_FOFO01000034.1"/>
</dbReference>
<keyword evidence="2" id="KW-1185">Reference proteome</keyword>
<dbReference type="InterPro" id="IPR029063">
    <property type="entry name" value="SAM-dependent_MTases_sf"/>
</dbReference>
<evidence type="ECO:0000313" key="2">
    <source>
        <dbReference type="Proteomes" id="UP000199496"/>
    </source>
</evidence>
<dbReference type="Pfam" id="PF06962">
    <property type="entry name" value="rRNA_methylase"/>
    <property type="match status" value="1"/>
</dbReference>
<gene>
    <name evidence="1" type="ORF">SAMN05421693_13412</name>
</gene>
<evidence type="ECO:0000313" key="1">
    <source>
        <dbReference type="EMBL" id="SEQ46747.1"/>
    </source>
</evidence>